<keyword evidence="1" id="KW-0175">Coiled coil</keyword>
<evidence type="ECO:0000313" key="3">
    <source>
        <dbReference type="EMBL" id="KAK4763797.1"/>
    </source>
</evidence>
<feature type="region of interest" description="Disordered" evidence="2">
    <location>
        <begin position="1"/>
        <end position="25"/>
    </location>
</feature>
<gene>
    <name evidence="3" type="ORF">SAY87_013235</name>
</gene>
<keyword evidence="4" id="KW-1185">Reference proteome</keyword>
<reference evidence="3 4" key="1">
    <citation type="journal article" date="2023" name="Hortic Res">
        <title>Pangenome of water caltrop reveals structural variations and asymmetric subgenome divergence after allopolyploidization.</title>
        <authorList>
            <person name="Zhang X."/>
            <person name="Chen Y."/>
            <person name="Wang L."/>
            <person name="Yuan Y."/>
            <person name="Fang M."/>
            <person name="Shi L."/>
            <person name="Lu R."/>
            <person name="Comes H.P."/>
            <person name="Ma Y."/>
            <person name="Chen Y."/>
            <person name="Huang G."/>
            <person name="Zhou Y."/>
            <person name="Zheng Z."/>
            <person name="Qiu Y."/>
        </authorList>
    </citation>
    <scope>NUCLEOTIDE SEQUENCE [LARGE SCALE GENOMIC DNA]</scope>
    <source>
        <tissue evidence="3">Roots</tissue>
    </source>
</reference>
<organism evidence="3 4">
    <name type="scientific">Trapa incisa</name>
    <dbReference type="NCBI Taxonomy" id="236973"/>
    <lineage>
        <taxon>Eukaryota</taxon>
        <taxon>Viridiplantae</taxon>
        <taxon>Streptophyta</taxon>
        <taxon>Embryophyta</taxon>
        <taxon>Tracheophyta</taxon>
        <taxon>Spermatophyta</taxon>
        <taxon>Magnoliopsida</taxon>
        <taxon>eudicotyledons</taxon>
        <taxon>Gunneridae</taxon>
        <taxon>Pentapetalae</taxon>
        <taxon>rosids</taxon>
        <taxon>malvids</taxon>
        <taxon>Myrtales</taxon>
        <taxon>Lythraceae</taxon>
        <taxon>Trapa</taxon>
    </lineage>
</organism>
<dbReference type="EMBL" id="JAXIOK010000008">
    <property type="protein sequence ID" value="KAK4763797.1"/>
    <property type="molecule type" value="Genomic_DNA"/>
</dbReference>
<sequence>MPSPPVHNPGPTPTARPSSFGVAPHADLSPEVMFRQILDSLSQLHDRMDNVQVRLMHIERNLDNTRQEVTYLWTAFESSNGQNKNRNVSSDLFPLH</sequence>
<proteinExistence type="predicted"/>
<dbReference type="Proteomes" id="UP001345219">
    <property type="component" value="Chromosome 11"/>
</dbReference>
<accession>A0AAN7KCX6</accession>
<protein>
    <submittedName>
        <fullName evidence="3">Uncharacterized protein</fullName>
    </submittedName>
</protein>
<feature type="coiled-coil region" evidence="1">
    <location>
        <begin position="41"/>
        <end position="68"/>
    </location>
</feature>
<name>A0AAN7KCX6_9MYRT</name>
<dbReference type="AlphaFoldDB" id="A0AAN7KCX6"/>
<evidence type="ECO:0000313" key="4">
    <source>
        <dbReference type="Proteomes" id="UP001345219"/>
    </source>
</evidence>
<comment type="caution">
    <text evidence="3">The sequence shown here is derived from an EMBL/GenBank/DDBJ whole genome shotgun (WGS) entry which is preliminary data.</text>
</comment>
<evidence type="ECO:0000256" key="1">
    <source>
        <dbReference type="SAM" id="Coils"/>
    </source>
</evidence>
<feature type="compositionally biased region" description="Pro residues" evidence="2">
    <location>
        <begin position="1"/>
        <end position="14"/>
    </location>
</feature>
<evidence type="ECO:0000256" key="2">
    <source>
        <dbReference type="SAM" id="MobiDB-lite"/>
    </source>
</evidence>